<evidence type="ECO:0000313" key="1">
    <source>
        <dbReference type="EMBL" id="CAL1378917.1"/>
    </source>
</evidence>
<organism evidence="1 2">
    <name type="scientific">Linum trigynum</name>
    <dbReference type="NCBI Taxonomy" id="586398"/>
    <lineage>
        <taxon>Eukaryota</taxon>
        <taxon>Viridiplantae</taxon>
        <taxon>Streptophyta</taxon>
        <taxon>Embryophyta</taxon>
        <taxon>Tracheophyta</taxon>
        <taxon>Spermatophyta</taxon>
        <taxon>Magnoliopsida</taxon>
        <taxon>eudicotyledons</taxon>
        <taxon>Gunneridae</taxon>
        <taxon>Pentapetalae</taxon>
        <taxon>rosids</taxon>
        <taxon>fabids</taxon>
        <taxon>Malpighiales</taxon>
        <taxon>Linaceae</taxon>
        <taxon>Linum</taxon>
    </lineage>
</organism>
<reference evidence="1 2" key="1">
    <citation type="submission" date="2024-04" db="EMBL/GenBank/DDBJ databases">
        <authorList>
            <person name="Fracassetti M."/>
        </authorList>
    </citation>
    <scope>NUCLEOTIDE SEQUENCE [LARGE SCALE GENOMIC DNA]</scope>
</reference>
<accession>A0AAV2DZG0</accession>
<protein>
    <submittedName>
        <fullName evidence="1">Uncharacterized protein</fullName>
    </submittedName>
</protein>
<dbReference type="AlphaFoldDB" id="A0AAV2DZG0"/>
<sequence length="74" mass="8232">MLRSLRRPVALSSLRRRGRAQLPPPLLSSSASPAVVVVLSHHNPSTSRRLHVDVDGAIGLKGMHDLKYWVWDGR</sequence>
<keyword evidence="2" id="KW-1185">Reference proteome</keyword>
<dbReference type="Proteomes" id="UP001497516">
    <property type="component" value="Chromosome 3"/>
</dbReference>
<dbReference type="EMBL" id="OZ034816">
    <property type="protein sequence ID" value="CAL1378917.1"/>
    <property type="molecule type" value="Genomic_DNA"/>
</dbReference>
<evidence type="ECO:0000313" key="2">
    <source>
        <dbReference type="Proteomes" id="UP001497516"/>
    </source>
</evidence>
<name>A0AAV2DZG0_9ROSI</name>
<proteinExistence type="predicted"/>
<gene>
    <name evidence="1" type="ORF">LTRI10_LOCUS20466</name>
</gene>